<dbReference type="PRINTS" id="PR00237">
    <property type="entry name" value="GPCRRHODOPSN"/>
</dbReference>
<proteinExistence type="predicted"/>
<dbReference type="AlphaFoldDB" id="A0A8J1TZY4"/>
<dbReference type="GO" id="GO:0007268">
    <property type="term" value="P:chemical synaptic transmission"/>
    <property type="evidence" value="ECO:0007669"/>
    <property type="project" value="TreeGrafter"/>
</dbReference>
<dbReference type="GO" id="GO:0005886">
    <property type="term" value="C:plasma membrane"/>
    <property type="evidence" value="ECO:0007669"/>
    <property type="project" value="UniProtKB-SubCell"/>
</dbReference>
<comment type="subcellular location">
    <subcellularLocation>
        <location evidence="1">Cell membrane</location>
        <topology evidence="1">Multi-pass membrane protein</topology>
    </subcellularLocation>
</comment>
<keyword evidence="5" id="KW-0297">G-protein coupled receptor</keyword>
<dbReference type="GO" id="GO:0007187">
    <property type="term" value="P:G protein-coupled receptor signaling pathway, coupled to cyclic nucleotide second messenger"/>
    <property type="evidence" value="ECO:0007669"/>
    <property type="project" value="TreeGrafter"/>
</dbReference>
<keyword evidence="4" id="KW-1133">Transmembrane helix</keyword>
<comment type="caution">
    <text evidence="9">The sequence shown here is derived from an EMBL/GenBank/DDBJ whole genome shotgun (WGS) entry which is preliminary data.</text>
</comment>
<dbReference type="PANTHER" id="PTHR24247:SF202">
    <property type="entry name" value="5-HYDROXYTRYPTAMINE RECEPTOR 1"/>
    <property type="match status" value="1"/>
</dbReference>
<dbReference type="Pfam" id="PF00001">
    <property type="entry name" value="7tm_1"/>
    <property type="match status" value="1"/>
</dbReference>
<evidence type="ECO:0000256" key="8">
    <source>
        <dbReference type="ARBA" id="ARBA00023224"/>
    </source>
</evidence>
<keyword evidence="2" id="KW-1003">Cell membrane</keyword>
<keyword evidence="7" id="KW-0675">Receptor</keyword>
<name>A0A8J1TZY4_OWEFU</name>
<evidence type="ECO:0000256" key="6">
    <source>
        <dbReference type="ARBA" id="ARBA00023136"/>
    </source>
</evidence>
<dbReference type="OrthoDB" id="6117944at2759"/>
<dbReference type="Gene3D" id="1.20.1070.10">
    <property type="entry name" value="Rhodopsin 7-helix transmembrane proteins"/>
    <property type="match status" value="1"/>
</dbReference>
<evidence type="ECO:0000256" key="2">
    <source>
        <dbReference type="ARBA" id="ARBA00022475"/>
    </source>
</evidence>
<dbReference type="GO" id="GO:0030425">
    <property type="term" value="C:dendrite"/>
    <property type="evidence" value="ECO:0007669"/>
    <property type="project" value="TreeGrafter"/>
</dbReference>
<evidence type="ECO:0000256" key="4">
    <source>
        <dbReference type="ARBA" id="ARBA00022989"/>
    </source>
</evidence>
<dbReference type="InterPro" id="IPR000276">
    <property type="entry name" value="GPCR_Rhodpsn"/>
</dbReference>
<keyword evidence="8" id="KW-0807">Transducer</keyword>
<dbReference type="Proteomes" id="UP000749559">
    <property type="component" value="Unassembled WGS sequence"/>
</dbReference>
<keyword evidence="10" id="KW-1185">Reference proteome</keyword>
<dbReference type="PANTHER" id="PTHR24247">
    <property type="entry name" value="5-HYDROXYTRYPTAMINE RECEPTOR"/>
    <property type="match status" value="1"/>
</dbReference>
<dbReference type="GO" id="GO:0030594">
    <property type="term" value="F:neurotransmitter receptor activity"/>
    <property type="evidence" value="ECO:0007669"/>
    <property type="project" value="TreeGrafter"/>
</dbReference>
<protein>
    <submittedName>
        <fullName evidence="9">Uncharacterized protein</fullName>
    </submittedName>
</protein>
<sequence>MFNFTDLRHFFDYSDYELIEGNITDFSPYYHTEQPTVDMSTNKYLIGFGSALVAWVIISNLTVIISVLTSRRFSDQPMKLFIVNLSLSDVLVGLLVIPFALHTQVAESWKLGLVACRVWIFLDWLCGCLSMYGLLMLNLDRFIFALRPVKYNHWMSLKSHCAVVVMLLLPWLTSAIVAIPLTTDAESARIDHIQSLQVCTSGSSPVFMIGSSAALFFLPMTLVLGMSLVTMLVAFISHSNRYTENIDGGIQQSFRKAKSTSVAMLIVNLVYLVMWCPYFSLLVILGLSDGCSEACPDPLLFHVMYWIGYSNAGINPILWLMFGDVRQCVKRVLCCKSCKKNDSRTELVMANSPKSAMLNDYTAMENSSSTETVANNFNESPKEKLVDKSSY</sequence>
<dbReference type="PROSITE" id="PS50262">
    <property type="entry name" value="G_PROTEIN_RECEP_F1_2"/>
    <property type="match status" value="1"/>
</dbReference>
<evidence type="ECO:0000256" key="7">
    <source>
        <dbReference type="ARBA" id="ARBA00023170"/>
    </source>
</evidence>
<dbReference type="SUPFAM" id="SSF81321">
    <property type="entry name" value="Family A G protein-coupled receptor-like"/>
    <property type="match status" value="1"/>
</dbReference>
<dbReference type="InterPro" id="IPR017452">
    <property type="entry name" value="GPCR_Rhodpsn_7TM"/>
</dbReference>
<evidence type="ECO:0000313" key="9">
    <source>
        <dbReference type="EMBL" id="CAH1797106.1"/>
    </source>
</evidence>
<evidence type="ECO:0000256" key="3">
    <source>
        <dbReference type="ARBA" id="ARBA00022692"/>
    </source>
</evidence>
<dbReference type="EMBL" id="CAIIXF020000010">
    <property type="protein sequence ID" value="CAH1797106.1"/>
    <property type="molecule type" value="Genomic_DNA"/>
</dbReference>
<keyword evidence="3" id="KW-0812">Transmembrane</keyword>
<evidence type="ECO:0000313" key="10">
    <source>
        <dbReference type="Proteomes" id="UP000749559"/>
    </source>
</evidence>
<accession>A0A8J1TZY4</accession>
<evidence type="ECO:0000256" key="5">
    <source>
        <dbReference type="ARBA" id="ARBA00023040"/>
    </source>
</evidence>
<evidence type="ECO:0000256" key="1">
    <source>
        <dbReference type="ARBA" id="ARBA00004651"/>
    </source>
</evidence>
<gene>
    <name evidence="9" type="ORF">OFUS_LOCUS21443</name>
</gene>
<dbReference type="GO" id="GO:0045202">
    <property type="term" value="C:synapse"/>
    <property type="evidence" value="ECO:0007669"/>
    <property type="project" value="GOC"/>
</dbReference>
<keyword evidence="6" id="KW-0472">Membrane</keyword>
<dbReference type="GO" id="GO:0004993">
    <property type="term" value="F:G protein-coupled serotonin receptor activity"/>
    <property type="evidence" value="ECO:0007669"/>
    <property type="project" value="TreeGrafter"/>
</dbReference>
<reference evidence="9" key="1">
    <citation type="submission" date="2022-03" db="EMBL/GenBank/DDBJ databases">
        <authorList>
            <person name="Martin C."/>
        </authorList>
    </citation>
    <scope>NUCLEOTIDE SEQUENCE</scope>
</reference>
<organism evidence="9 10">
    <name type="scientific">Owenia fusiformis</name>
    <name type="common">Polychaete worm</name>
    <dbReference type="NCBI Taxonomy" id="6347"/>
    <lineage>
        <taxon>Eukaryota</taxon>
        <taxon>Metazoa</taxon>
        <taxon>Spiralia</taxon>
        <taxon>Lophotrochozoa</taxon>
        <taxon>Annelida</taxon>
        <taxon>Polychaeta</taxon>
        <taxon>Sedentaria</taxon>
        <taxon>Canalipalpata</taxon>
        <taxon>Sabellida</taxon>
        <taxon>Oweniida</taxon>
        <taxon>Oweniidae</taxon>
        <taxon>Owenia</taxon>
    </lineage>
</organism>